<evidence type="ECO:0000256" key="5">
    <source>
        <dbReference type="ARBA" id="ARBA00022768"/>
    </source>
</evidence>
<organism evidence="12 13">
    <name type="scientific">Candidatus Pullibacteroides excrementavium</name>
    <dbReference type="NCBI Taxonomy" id="2840905"/>
    <lineage>
        <taxon>Bacteria</taxon>
        <taxon>Pseudomonadati</taxon>
        <taxon>Bacteroidota</taxon>
        <taxon>Bacteroidia</taxon>
        <taxon>Bacteroidales</taxon>
        <taxon>Candidatus Pullibacteroides</taxon>
    </lineage>
</organism>
<dbReference type="InterPro" id="IPR013185">
    <property type="entry name" value="Transl_elong_KOW-like"/>
</dbReference>
<dbReference type="HAMAP" id="MF_00141">
    <property type="entry name" value="EF_P"/>
    <property type="match status" value="1"/>
</dbReference>
<comment type="pathway">
    <text evidence="2 7">Protein biosynthesis; polypeptide chain elongation.</text>
</comment>
<evidence type="ECO:0000256" key="6">
    <source>
        <dbReference type="ARBA" id="ARBA00022917"/>
    </source>
</evidence>
<dbReference type="FunFam" id="2.40.50.140:FF:000004">
    <property type="entry name" value="Elongation factor P"/>
    <property type="match status" value="1"/>
</dbReference>
<reference evidence="12" key="2">
    <citation type="journal article" date="2021" name="PeerJ">
        <title>Extensive microbial diversity within the chicken gut microbiome revealed by metagenomics and culture.</title>
        <authorList>
            <person name="Gilroy R."/>
            <person name="Ravi A."/>
            <person name="Getino M."/>
            <person name="Pursley I."/>
            <person name="Horton D.L."/>
            <person name="Alikhan N.F."/>
            <person name="Baker D."/>
            <person name="Gharbi K."/>
            <person name="Hall N."/>
            <person name="Watson M."/>
            <person name="Adriaenssens E.M."/>
            <person name="Foster-Nyarko E."/>
            <person name="Jarju S."/>
            <person name="Secka A."/>
            <person name="Antonio M."/>
            <person name="Oren A."/>
            <person name="Chaudhuri R.R."/>
            <person name="La Ragione R."/>
            <person name="Hildebrand F."/>
            <person name="Pallen M.J."/>
        </authorList>
    </citation>
    <scope>NUCLEOTIDE SEQUENCE</scope>
    <source>
        <strain evidence="12">2889</strain>
    </source>
</reference>
<dbReference type="Pfam" id="PF01132">
    <property type="entry name" value="EFP"/>
    <property type="match status" value="1"/>
</dbReference>
<evidence type="ECO:0000313" key="13">
    <source>
        <dbReference type="Proteomes" id="UP000823612"/>
    </source>
</evidence>
<gene>
    <name evidence="7 12" type="primary">efp</name>
    <name evidence="12" type="ORF">IAB08_03335</name>
</gene>
<dbReference type="InterPro" id="IPR001059">
    <property type="entry name" value="Transl_elong_P/YeiP_cen"/>
</dbReference>
<dbReference type="SUPFAM" id="SSF50104">
    <property type="entry name" value="Translation proteins SH3-like domain"/>
    <property type="match status" value="1"/>
</dbReference>
<dbReference type="Gene3D" id="2.40.50.140">
    <property type="entry name" value="Nucleic acid-binding proteins"/>
    <property type="match status" value="2"/>
</dbReference>
<dbReference type="Proteomes" id="UP000823612">
    <property type="component" value="Unassembled WGS sequence"/>
</dbReference>
<dbReference type="PIRSF" id="PIRSF005901">
    <property type="entry name" value="EF-P"/>
    <property type="match status" value="1"/>
</dbReference>
<comment type="caution">
    <text evidence="12">The sequence shown here is derived from an EMBL/GenBank/DDBJ whole genome shotgun (WGS) entry which is preliminary data.</text>
</comment>
<keyword evidence="4 7" id="KW-0963">Cytoplasm</keyword>
<dbReference type="NCBIfam" id="NF001810">
    <property type="entry name" value="PRK00529.1"/>
    <property type="match status" value="1"/>
</dbReference>
<dbReference type="PROSITE" id="PS01275">
    <property type="entry name" value="EFP"/>
    <property type="match status" value="1"/>
</dbReference>
<sequence>MATTADFKNGLCINFNGDVWQIVEFQHVKPGKGNAFVRTRLKNLKNGKVLANTFPAGVKIDTARVERRPYQFLYKDENGYNFMNAETYDQINIPEFLINNPQFLKEGCTADILVHAETEEPLSCELPAYMDFEITYTEPGEKGNTATNAMKDATIDTGATIRVPLFVNTGDKVRVDTRNGEYSQRV</sequence>
<feature type="domain" description="Translation elongation factor P/YeiP central" evidence="11">
    <location>
        <begin position="67"/>
        <end position="122"/>
    </location>
</feature>
<dbReference type="EMBL" id="JADIMZ010000045">
    <property type="protein sequence ID" value="MBO8432313.1"/>
    <property type="molecule type" value="Genomic_DNA"/>
</dbReference>
<dbReference type="InterPro" id="IPR014722">
    <property type="entry name" value="Rib_uL2_dom2"/>
</dbReference>
<accession>A0A9D9DTD1</accession>
<dbReference type="InterPro" id="IPR020599">
    <property type="entry name" value="Transl_elong_fac_P/YeiP"/>
</dbReference>
<feature type="domain" description="Elongation factor P C-terminal" evidence="10">
    <location>
        <begin position="130"/>
        <end position="185"/>
    </location>
</feature>
<keyword evidence="6 7" id="KW-0648">Protein biosynthesis</keyword>
<dbReference type="PANTHER" id="PTHR30053:SF12">
    <property type="entry name" value="ELONGATION FACTOR P (EF-P) FAMILY PROTEIN"/>
    <property type="match status" value="1"/>
</dbReference>
<dbReference type="SMART" id="SM00841">
    <property type="entry name" value="Elong-fact-P_C"/>
    <property type="match status" value="1"/>
</dbReference>
<name>A0A9D9DTD1_9BACT</name>
<evidence type="ECO:0000313" key="12">
    <source>
        <dbReference type="EMBL" id="MBO8432313.1"/>
    </source>
</evidence>
<evidence type="ECO:0000256" key="3">
    <source>
        <dbReference type="ARBA" id="ARBA00009479"/>
    </source>
</evidence>
<keyword evidence="5 7" id="KW-0251">Elongation factor</keyword>
<protein>
    <recommendedName>
        <fullName evidence="7 8">Elongation factor P</fullName>
        <shortName evidence="7">EF-P</shortName>
    </recommendedName>
</protein>
<dbReference type="InterPro" id="IPR013852">
    <property type="entry name" value="Transl_elong_P/YeiP_CS"/>
</dbReference>
<evidence type="ECO:0000256" key="4">
    <source>
        <dbReference type="ARBA" id="ARBA00022490"/>
    </source>
</evidence>
<dbReference type="InterPro" id="IPR011768">
    <property type="entry name" value="Transl_elongation_fac_P"/>
</dbReference>
<dbReference type="GO" id="GO:0005829">
    <property type="term" value="C:cytosol"/>
    <property type="evidence" value="ECO:0007669"/>
    <property type="project" value="UniProtKB-ARBA"/>
</dbReference>
<dbReference type="CDD" id="cd05794">
    <property type="entry name" value="S1_EF-P_repeat_2"/>
    <property type="match status" value="1"/>
</dbReference>
<dbReference type="NCBIfam" id="TIGR00038">
    <property type="entry name" value="efp"/>
    <property type="match status" value="1"/>
</dbReference>
<comment type="subcellular location">
    <subcellularLocation>
        <location evidence="1 7">Cytoplasm</location>
    </subcellularLocation>
</comment>
<evidence type="ECO:0000259" key="11">
    <source>
        <dbReference type="SMART" id="SM01185"/>
    </source>
</evidence>
<dbReference type="Pfam" id="PF08207">
    <property type="entry name" value="EFP_N"/>
    <property type="match status" value="1"/>
</dbReference>
<dbReference type="GO" id="GO:0043043">
    <property type="term" value="P:peptide biosynthetic process"/>
    <property type="evidence" value="ECO:0007669"/>
    <property type="project" value="InterPro"/>
</dbReference>
<proteinExistence type="inferred from homology"/>
<dbReference type="SMART" id="SM01185">
    <property type="entry name" value="EFP"/>
    <property type="match status" value="1"/>
</dbReference>
<comment type="similarity">
    <text evidence="3 7 9">Belongs to the elongation factor P family.</text>
</comment>
<dbReference type="AlphaFoldDB" id="A0A9D9DTD1"/>
<dbReference type="CDD" id="cd04470">
    <property type="entry name" value="S1_EF-P_repeat_1"/>
    <property type="match status" value="1"/>
</dbReference>
<dbReference type="SUPFAM" id="SSF50249">
    <property type="entry name" value="Nucleic acid-binding proteins"/>
    <property type="match status" value="2"/>
</dbReference>
<dbReference type="Gene3D" id="2.30.30.30">
    <property type="match status" value="1"/>
</dbReference>
<evidence type="ECO:0000256" key="1">
    <source>
        <dbReference type="ARBA" id="ARBA00004496"/>
    </source>
</evidence>
<dbReference type="FunFam" id="2.30.30.30:FF:000003">
    <property type="entry name" value="Elongation factor P"/>
    <property type="match status" value="1"/>
</dbReference>
<evidence type="ECO:0000256" key="2">
    <source>
        <dbReference type="ARBA" id="ARBA00004815"/>
    </source>
</evidence>
<evidence type="ECO:0000259" key="10">
    <source>
        <dbReference type="SMART" id="SM00841"/>
    </source>
</evidence>
<dbReference type="PANTHER" id="PTHR30053">
    <property type="entry name" value="ELONGATION FACTOR P"/>
    <property type="match status" value="1"/>
</dbReference>
<evidence type="ECO:0000256" key="7">
    <source>
        <dbReference type="HAMAP-Rule" id="MF_00141"/>
    </source>
</evidence>
<comment type="function">
    <text evidence="7">Involved in peptide bond synthesis. Stimulates efficient translation and peptide-bond synthesis on native or reconstituted 70S ribosomes in vitro. Probably functions indirectly by altering the affinity of the ribosome for aminoacyl-tRNA, thus increasing their reactivity as acceptors for peptidyl transferase.</text>
</comment>
<dbReference type="Pfam" id="PF09285">
    <property type="entry name" value="Elong-fact-P_C"/>
    <property type="match status" value="1"/>
</dbReference>
<dbReference type="InterPro" id="IPR012340">
    <property type="entry name" value="NA-bd_OB-fold"/>
</dbReference>
<reference evidence="12" key="1">
    <citation type="submission" date="2020-10" db="EMBL/GenBank/DDBJ databases">
        <authorList>
            <person name="Gilroy R."/>
        </authorList>
    </citation>
    <scope>NUCLEOTIDE SEQUENCE</scope>
    <source>
        <strain evidence="12">2889</strain>
    </source>
</reference>
<dbReference type="InterPro" id="IPR015365">
    <property type="entry name" value="Elong-fact-P_C"/>
</dbReference>
<evidence type="ECO:0000256" key="9">
    <source>
        <dbReference type="RuleBase" id="RU004389"/>
    </source>
</evidence>
<evidence type="ECO:0000256" key="8">
    <source>
        <dbReference type="NCBIfam" id="TIGR00038"/>
    </source>
</evidence>
<dbReference type="GO" id="GO:0003746">
    <property type="term" value="F:translation elongation factor activity"/>
    <property type="evidence" value="ECO:0007669"/>
    <property type="project" value="UniProtKB-UniRule"/>
</dbReference>
<dbReference type="InterPro" id="IPR008991">
    <property type="entry name" value="Translation_prot_SH3-like_sf"/>
</dbReference>